<comment type="caution">
    <text evidence="4">The sequence shown here is derived from an EMBL/GenBank/DDBJ whole genome shotgun (WGS) entry which is preliminary data.</text>
</comment>
<keyword evidence="2" id="KW-0804">Transcription</keyword>
<evidence type="ECO:0000313" key="5">
    <source>
        <dbReference type="Proteomes" id="UP000248544"/>
    </source>
</evidence>
<dbReference type="Gene3D" id="1.10.357.10">
    <property type="entry name" value="Tetracycline Repressor, domain 2"/>
    <property type="match status" value="1"/>
</dbReference>
<evidence type="ECO:0000256" key="1">
    <source>
        <dbReference type="ARBA" id="ARBA00023015"/>
    </source>
</evidence>
<dbReference type="InterPro" id="IPR009057">
    <property type="entry name" value="Homeodomain-like_sf"/>
</dbReference>
<gene>
    <name evidence="4" type="ORF">C1I98_14080</name>
</gene>
<dbReference type="SUPFAM" id="SSF48498">
    <property type="entry name" value="Tetracyclin repressor-like, C-terminal domain"/>
    <property type="match status" value="1"/>
</dbReference>
<proteinExistence type="predicted"/>
<dbReference type="Proteomes" id="UP000248544">
    <property type="component" value="Unassembled WGS sequence"/>
</dbReference>
<organism evidence="4 5">
    <name type="scientific">Spongiactinospora gelatinilytica</name>
    <dbReference type="NCBI Taxonomy" id="2666298"/>
    <lineage>
        <taxon>Bacteria</taxon>
        <taxon>Bacillati</taxon>
        <taxon>Actinomycetota</taxon>
        <taxon>Actinomycetes</taxon>
        <taxon>Streptosporangiales</taxon>
        <taxon>Streptosporangiaceae</taxon>
        <taxon>Spongiactinospora</taxon>
    </lineage>
</organism>
<dbReference type="InterPro" id="IPR036271">
    <property type="entry name" value="Tet_transcr_reg_TetR-rel_C_sf"/>
</dbReference>
<evidence type="ECO:0000259" key="3">
    <source>
        <dbReference type="Pfam" id="PF13305"/>
    </source>
</evidence>
<keyword evidence="1" id="KW-0805">Transcription regulation</keyword>
<keyword evidence="5" id="KW-1185">Reference proteome</keyword>
<evidence type="ECO:0000256" key="2">
    <source>
        <dbReference type="ARBA" id="ARBA00023163"/>
    </source>
</evidence>
<accession>A0A2W2HLR2</accession>
<name>A0A2W2HLR2_9ACTN</name>
<reference evidence="4 5" key="1">
    <citation type="submission" date="2018-01" db="EMBL/GenBank/DDBJ databases">
        <title>Draft genome sequence of Sphaerisporangium sp. 7K107.</title>
        <authorList>
            <person name="Sahin N."/>
            <person name="Saygin H."/>
            <person name="Ay H."/>
        </authorList>
    </citation>
    <scope>NUCLEOTIDE SEQUENCE [LARGE SCALE GENOMIC DNA]</scope>
    <source>
        <strain evidence="4 5">7K107</strain>
    </source>
</reference>
<dbReference type="AlphaFoldDB" id="A0A2W2HLR2"/>
<protein>
    <submittedName>
        <fullName evidence="4">TetR family transcriptional regulator</fullName>
    </submittedName>
</protein>
<dbReference type="SUPFAM" id="SSF46689">
    <property type="entry name" value="Homeodomain-like"/>
    <property type="match status" value="1"/>
</dbReference>
<feature type="domain" description="HTH-type transcriptional regulator MT1864/Rv1816-like C-terminal" evidence="3">
    <location>
        <begin position="87"/>
        <end position="180"/>
    </location>
</feature>
<sequence length="219" mass="23941">MYSGAVARMKDPSIRTLIIERAAHMLRTREPITLRSLVSQTCVSTMAVYTYFGGMDGVWKALRQEGFTRLTDRFALVRESADPVHDLTALVAAYIGNAIDHPDLYRIMFDETLDLEDHQAADAALAYLVRAARRGRDAGRFRGDADPRRLAAQSWVIGHGLVSLVTGGCLPRRTLDDGAAMLTALFIGAGDGPDGCRASVEEGWKHLSIPREGVPDGSR</sequence>
<dbReference type="Pfam" id="PF13305">
    <property type="entry name" value="TetR_C_33"/>
    <property type="match status" value="1"/>
</dbReference>
<dbReference type="EMBL" id="POUA01000092">
    <property type="protein sequence ID" value="PZG46867.1"/>
    <property type="molecule type" value="Genomic_DNA"/>
</dbReference>
<dbReference type="InterPro" id="IPR025996">
    <property type="entry name" value="MT1864/Rv1816-like_C"/>
</dbReference>
<evidence type="ECO:0000313" key="4">
    <source>
        <dbReference type="EMBL" id="PZG46867.1"/>
    </source>
</evidence>